<evidence type="ECO:0000256" key="4">
    <source>
        <dbReference type="ARBA" id="ARBA00022692"/>
    </source>
</evidence>
<keyword evidence="9" id="KW-1185">Reference proteome</keyword>
<dbReference type="NCBIfam" id="NF011775">
    <property type="entry name" value="PRK15238.1"/>
    <property type="match status" value="1"/>
</dbReference>
<feature type="transmembrane region" description="Helical" evidence="7">
    <location>
        <begin position="368"/>
        <end position="387"/>
    </location>
</feature>
<keyword evidence="3" id="KW-1003">Cell membrane</keyword>
<evidence type="ECO:0000313" key="8">
    <source>
        <dbReference type="EMBL" id="GAA0855359.1"/>
    </source>
</evidence>
<dbReference type="InterPro" id="IPR002293">
    <property type="entry name" value="AA/rel_permease1"/>
</dbReference>
<dbReference type="EMBL" id="BAAACO010000001">
    <property type="protein sequence ID" value="GAA0855359.1"/>
    <property type="molecule type" value="Genomic_DNA"/>
</dbReference>
<feature type="transmembrane region" description="Helical" evidence="7">
    <location>
        <begin position="40"/>
        <end position="63"/>
    </location>
</feature>
<sequence>MSENNNQKLTLISLILMIFTSVFGFTNIARAYYLMGYSAIPWYILSAITFFIPYAFMMAEYGAAFRKEKGGIYSWMDKSVGPKYAFIVTFMWYASNIIWMVSVSSSIWVPLSNLVFGADKTSTLSIFGMSAPHTMALLAVILLLVITFTASKGLNKITKFTSIGGAFSAFANVILFILSIIILALNHFKLATPVSAEAFTKSPNPGYQSPLGILGFLVFAIFAYGGIEVIGGLVDQTKNAEKTFPKGIKISAIVIATAYSVEILCVGFFTNWNVTLNDKTVNMANVAYVVMGNLGYSLGQALHLDPSICHILYSIFARFIGLSMFLALMGAFVTIVYSPLKQLIEGTPKEIWPKVWIKLDKNNMPKNAMIIQCLLVIAIVLITSFGGESVSKFLNYLILMGNVAMTIPYIFIALAFIPFKKNKNIEKPFVIYKSNKSTLIWTIIIVITVTFANIFTIIQPIIDSGDYVATIFQIAGPIVFGGIALILYNRYEKKKNTIIIEEVEEIEKIE</sequence>
<comment type="caution">
    <text evidence="8">The sequence shown here is derived from an EMBL/GenBank/DDBJ whole genome shotgun (WGS) entry which is preliminary data.</text>
</comment>
<keyword evidence="4 7" id="KW-0812">Transmembrane</keyword>
<dbReference type="PANTHER" id="PTHR42770">
    <property type="entry name" value="AMINO ACID TRANSPORTER-RELATED"/>
    <property type="match status" value="1"/>
</dbReference>
<feature type="transmembrane region" description="Helical" evidence="7">
    <location>
        <begin position="468"/>
        <end position="488"/>
    </location>
</feature>
<feature type="transmembrane region" description="Helical" evidence="7">
    <location>
        <begin position="131"/>
        <end position="151"/>
    </location>
</feature>
<protein>
    <submittedName>
        <fullName evidence="8">Glutamate/gamma-aminobutyrate family transporter YjeM</fullName>
    </submittedName>
</protein>
<evidence type="ECO:0000256" key="3">
    <source>
        <dbReference type="ARBA" id="ARBA00022475"/>
    </source>
</evidence>
<evidence type="ECO:0000313" key="9">
    <source>
        <dbReference type="Proteomes" id="UP001501764"/>
    </source>
</evidence>
<feature type="transmembrane region" description="Helical" evidence="7">
    <location>
        <begin position="163"/>
        <end position="187"/>
    </location>
</feature>
<dbReference type="PIRSF" id="PIRSF006060">
    <property type="entry name" value="AA_transporter"/>
    <property type="match status" value="1"/>
</dbReference>
<feature type="transmembrane region" description="Helical" evidence="7">
    <location>
        <begin position="207"/>
        <end position="227"/>
    </location>
</feature>
<gene>
    <name evidence="8" type="primary">yjeM_1</name>
    <name evidence="8" type="ORF">GCM10008916_01100</name>
</gene>
<dbReference type="Proteomes" id="UP001501764">
    <property type="component" value="Unassembled WGS sequence"/>
</dbReference>
<evidence type="ECO:0000256" key="5">
    <source>
        <dbReference type="ARBA" id="ARBA00022989"/>
    </source>
</evidence>
<evidence type="ECO:0000256" key="7">
    <source>
        <dbReference type="SAM" id="Phobius"/>
    </source>
</evidence>
<dbReference type="RefSeq" id="WP_338595418.1">
    <property type="nucleotide sequence ID" value="NZ_BAAACO010000001.1"/>
</dbReference>
<organism evidence="8 9">
    <name type="scientific">Clostridium nitritogenes</name>
    <dbReference type="NCBI Taxonomy" id="83340"/>
    <lineage>
        <taxon>Bacteria</taxon>
        <taxon>Bacillati</taxon>
        <taxon>Bacillota</taxon>
        <taxon>Clostridia</taxon>
        <taxon>Eubacteriales</taxon>
        <taxon>Clostridiaceae</taxon>
        <taxon>Clostridium</taxon>
    </lineage>
</organism>
<dbReference type="InterPro" id="IPR050367">
    <property type="entry name" value="APC_superfamily"/>
</dbReference>
<reference evidence="8 9" key="1">
    <citation type="journal article" date="2019" name="Int. J. Syst. Evol. Microbiol.">
        <title>The Global Catalogue of Microorganisms (GCM) 10K type strain sequencing project: providing services to taxonomists for standard genome sequencing and annotation.</title>
        <authorList>
            <consortium name="The Broad Institute Genomics Platform"/>
            <consortium name="The Broad Institute Genome Sequencing Center for Infectious Disease"/>
            <person name="Wu L."/>
            <person name="Ma J."/>
        </authorList>
    </citation>
    <scope>NUCLEOTIDE SEQUENCE [LARGE SCALE GENOMIC DNA]</scope>
    <source>
        <strain evidence="8 9">JCM 6485</strain>
    </source>
</reference>
<dbReference type="Pfam" id="PF13520">
    <property type="entry name" value="AA_permease_2"/>
    <property type="match status" value="1"/>
</dbReference>
<feature type="transmembrane region" description="Helical" evidence="7">
    <location>
        <begin position="438"/>
        <end position="462"/>
    </location>
</feature>
<dbReference type="Gene3D" id="1.20.1740.10">
    <property type="entry name" value="Amino acid/polyamine transporter I"/>
    <property type="match status" value="1"/>
</dbReference>
<accession>A0ABN1LFR7</accession>
<keyword evidence="5 7" id="KW-1133">Transmembrane helix</keyword>
<feature type="transmembrane region" description="Helical" evidence="7">
    <location>
        <begin position="393"/>
        <end position="417"/>
    </location>
</feature>
<comment type="subcellular location">
    <subcellularLocation>
        <location evidence="1">Cell membrane</location>
        <topology evidence="1">Multi-pass membrane protein</topology>
    </subcellularLocation>
</comment>
<dbReference type="PANTHER" id="PTHR42770:SF15">
    <property type="entry name" value="GLUTAMATE_GAMMA-AMINOBUTYRATE ANTIPORTER-RELATED"/>
    <property type="match status" value="1"/>
</dbReference>
<feature type="transmembrane region" description="Helical" evidence="7">
    <location>
        <begin position="84"/>
        <end position="111"/>
    </location>
</feature>
<evidence type="ECO:0000256" key="2">
    <source>
        <dbReference type="ARBA" id="ARBA00022448"/>
    </source>
</evidence>
<evidence type="ECO:0000256" key="6">
    <source>
        <dbReference type="ARBA" id="ARBA00023136"/>
    </source>
</evidence>
<keyword evidence="6 7" id="KW-0472">Membrane</keyword>
<feature type="transmembrane region" description="Helical" evidence="7">
    <location>
        <begin position="248"/>
        <end position="269"/>
    </location>
</feature>
<evidence type="ECO:0000256" key="1">
    <source>
        <dbReference type="ARBA" id="ARBA00004651"/>
    </source>
</evidence>
<proteinExistence type="predicted"/>
<keyword evidence="2" id="KW-0813">Transport</keyword>
<feature type="transmembrane region" description="Helical" evidence="7">
    <location>
        <begin position="311"/>
        <end position="337"/>
    </location>
</feature>
<name>A0ABN1LFR7_9CLOT</name>